<feature type="non-terminal residue" evidence="1">
    <location>
        <position position="253"/>
    </location>
</feature>
<organism evidence="1">
    <name type="scientific">marine metagenome</name>
    <dbReference type="NCBI Taxonomy" id="408172"/>
    <lineage>
        <taxon>unclassified sequences</taxon>
        <taxon>metagenomes</taxon>
        <taxon>ecological metagenomes</taxon>
    </lineage>
</organism>
<reference evidence="1" key="1">
    <citation type="submission" date="2018-05" db="EMBL/GenBank/DDBJ databases">
        <authorList>
            <person name="Lanie J.A."/>
            <person name="Ng W.-L."/>
            <person name="Kazmierczak K.M."/>
            <person name="Andrzejewski T.M."/>
            <person name="Davidsen T.M."/>
            <person name="Wayne K.J."/>
            <person name="Tettelin H."/>
            <person name="Glass J.I."/>
            <person name="Rusch D."/>
            <person name="Podicherti R."/>
            <person name="Tsui H.-C.T."/>
            <person name="Winkler M.E."/>
        </authorList>
    </citation>
    <scope>NUCLEOTIDE SEQUENCE</scope>
</reference>
<sequence length="253" mass="26671">IASPEGPYVMVESSSFTSGYGSNDEDEVIQFGETVSLSLNLENVGNDDASGVEVNLSTADPYINITTGSITVFSLPSDNSYNAEGFEFVVDANIPNEYDFEISCTISANGETWESSLNFTAYAPVIEVDAVIGSLDPGVSASLDVNLLNTGGADIHSPQVSVVGDSYVTVNSSSFTNAYVWDNGDEIDNGEILSLSVSVSPSTPIGHIAEFTVTVNSGQPPTTDYEENVTFTIPVGQVIANFESGLGSLDWNL</sequence>
<gene>
    <name evidence="1" type="ORF">METZ01_LOCUS455501</name>
</gene>
<accession>A0A383A4A3</accession>
<evidence type="ECO:0000313" key="1">
    <source>
        <dbReference type="EMBL" id="SVE02647.1"/>
    </source>
</evidence>
<dbReference type="Gene3D" id="2.60.40.10">
    <property type="entry name" value="Immunoglobulins"/>
    <property type="match status" value="1"/>
</dbReference>
<dbReference type="EMBL" id="UINC01189111">
    <property type="protein sequence ID" value="SVE02647.1"/>
    <property type="molecule type" value="Genomic_DNA"/>
</dbReference>
<evidence type="ECO:0008006" key="2">
    <source>
        <dbReference type="Google" id="ProtNLM"/>
    </source>
</evidence>
<dbReference type="InterPro" id="IPR013783">
    <property type="entry name" value="Ig-like_fold"/>
</dbReference>
<name>A0A383A4A3_9ZZZZ</name>
<dbReference type="AlphaFoldDB" id="A0A383A4A3"/>
<proteinExistence type="predicted"/>
<protein>
    <recommendedName>
        <fullName evidence="2">CARDB domain-containing protein</fullName>
    </recommendedName>
</protein>
<feature type="non-terminal residue" evidence="1">
    <location>
        <position position="1"/>
    </location>
</feature>